<proteinExistence type="predicted"/>
<name>A0ACC0BLU9_CATRO</name>
<accession>A0ACC0BLU9</accession>
<protein>
    <submittedName>
        <fullName evidence="1">Uncharacterized protein</fullName>
    </submittedName>
</protein>
<reference evidence="2" key="1">
    <citation type="journal article" date="2023" name="Nat. Plants">
        <title>Single-cell RNA sequencing provides a high-resolution roadmap for understanding the multicellular compartmentation of specialized metabolism.</title>
        <authorList>
            <person name="Sun S."/>
            <person name="Shen X."/>
            <person name="Li Y."/>
            <person name="Li Y."/>
            <person name="Wang S."/>
            <person name="Li R."/>
            <person name="Zhang H."/>
            <person name="Shen G."/>
            <person name="Guo B."/>
            <person name="Wei J."/>
            <person name="Xu J."/>
            <person name="St-Pierre B."/>
            <person name="Chen S."/>
            <person name="Sun C."/>
        </authorList>
    </citation>
    <scope>NUCLEOTIDE SEQUENCE [LARGE SCALE GENOMIC DNA]</scope>
</reference>
<sequence>MNLRKESCKQLEENDEERRPLMEFKGNFENAKREQSLCYEKARMSFSSTLVLLLQHTVDGRSRPFVDGSLQAILGTSNARLTADGRSRLTLGDKVQHTIIPTGYVEHYYMRATARVEGTSPDPTPNVFPFPERLPDSAWEWLANRSSLNMIIEKSFGEEVIEHFRLENLFRGLGWIPLLYLSGDYYPDLVREFCATMLHKTDNDLPIIIFHVKGVRIFLERDRLASILMILDNGNTVTVDSNRRSIDEEPDWNFDAACSCFNIRPRDHDHRRIIHEGDFPSLLPRVLTYFFGHTLVKKENGLSEVCIVDMYLLDKLYRKSPLSLSSLIIHMIRNTGCDSTKNTTIINRALKSDSIHNIQQLRLSMGLKEKGMDSPAEEDKLWDRSAGGFRPIRKTTQSGIGASS</sequence>
<gene>
    <name evidence="1" type="ORF">M9H77_13972</name>
</gene>
<evidence type="ECO:0000313" key="1">
    <source>
        <dbReference type="EMBL" id="KAI5673608.1"/>
    </source>
</evidence>
<comment type="caution">
    <text evidence="1">The sequence shown here is derived from an EMBL/GenBank/DDBJ whole genome shotgun (WGS) entry which is preliminary data.</text>
</comment>
<dbReference type="EMBL" id="CM044703">
    <property type="protein sequence ID" value="KAI5673608.1"/>
    <property type="molecule type" value="Genomic_DNA"/>
</dbReference>
<dbReference type="Proteomes" id="UP001060085">
    <property type="component" value="Linkage Group LG03"/>
</dbReference>
<organism evidence="1 2">
    <name type="scientific">Catharanthus roseus</name>
    <name type="common">Madagascar periwinkle</name>
    <name type="synonym">Vinca rosea</name>
    <dbReference type="NCBI Taxonomy" id="4058"/>
    <lineage>
        <taxon>Eukaryota</taxon>
        <taxon>Viridiplantae</taxon>
        <taxon>Streptophyta</taxon>
        <taxon>Embryophyta</taxon>
        <taxon>Tracheophyta</taxon>
        <taxon>Spermatophyta</taxon>
        <taxon>Magnoliopsida</taxon>
        <taxon>eudicotyledons</taxon>
        <taxon>Gunneridae</taxon>
        <taxon>Pentapetalae</taxon>
        <taxon>asterids</taxon>
        <taxon>lamiids</taxon>
        <taxon>Gentianales</taxon>
        <taxon>Apocynaceae</taxon>
        <taxon>Rauvolfioideae</taxon>
        <taxon>Vinceae</taxon>
        <taxon>Catharanthinae</taxon>
        <taxon>Catharanthus</taxon>
    </lineage>
</organism>
<evidence type="ECO:0000313" key="2">
    <source>
        <dbReference type="Proteomes" id="UP001060085"/>
    </source>
</evidence>
<keyword evidence="2" id="KW-1185">Reference proteome</keyword>